<evidence type="ECO:0000313" key="3">
    <source>
        <dbReference type="Proteomes" id="UP001157353"/>
    </source>
</evidence>
<dbReference type="EMBL" id="BSPQ01000016">
    <property type="protein sequence ID" value="GLS91926.1"/>
    <property type="molecule type" value="Genomic_DNA"/>
</dbReference>
<proteinExistence type="predicted"/>
<dbReference type="InterPro" id="IPR016088">
    <property type="entry name" value="Chalcone_isomerase_3-sand"/>
</dbReference>
<protein>
    <recommendedName>
        <fullName evidence="1">Chalcone isomerase domain-containing protein</fullName>
    </recommendedName>
</protein>
<accession>A0ABQ6E3L3</accession>
<sequence length="138" mass="16032">MVGQGEMSWLFIDLYQASLYSPTGDYKQAQYPQALNIIYQKDIDKDHLISATEKEWQKLAFNNTQYNGWLNQLDNLWPDIKKGDQLLFMVEDDGSGYFYHNNKLLGGVDNQQFAEAFLSIWLSKNTSEPKLRQQLLGE</sequence>
<dbReference type="SUPFAM" id="SSF54626">
    <property type="entry name" value="Chalcone isomerase"/>
    <property type="match status" value="1"/>
</dbReference>
<organism evidence="2 3">
    <name type="scientific">Psychromonas marina</name>
    <dbReference type="NCBI Taxonomy" id="88364"/>
    <lineage>
        <taxon>Bacteria</taxon>
        <taxon>Pseudomonadati</taxon>
        <taxon>Pseudomonadota</taxon>
        <taxon>Gammaproteobacteria</taxon>
        <taxon>Alteromonadales</taxon>
        <taxon>Psychromonadaceae</taxon>
        <taxon>Psychromonas</taxon>
    </lineage>
</organism>
<dbReference type="Gene3D" id="3.50.70.10">
    <property type="match status" value="1"/>
</dbReference>
<gene>
    <name evidence="2" type="ORF">GCM10007916_29960</name>
</gene>
<dbReference type="Pfam" id="PF16036">
    <property type="entry name" value="Chalcone_3"/>
    <property type="match status" value="1"/>
</dbReference>
<evidence type="ECO:0000259" key="1">
    <source>
        <dbReference type="Pfam" id="PF16036"/>
    </source>
</evidence>
<dbReference type="InterPro" id="IPR016087">
    <property type="entry name" value="Chalcone_isomerase"/>
</dbReference>
<reference evidence="3" key="1">
    <citation type="journal article" date="2019" name="Int. J. Syst. Evol. Microbiol.">
        <title>The Global Catalogue of Microorganisms (GCM) 10K type strain sequencing project: providing services to taxonomists for standard genome sequencing and annotation.</title>
        <authorList>
            <consortium name="The Broad Institute Genomics Platform"/>
            <consortium name="The Broad Institute Genome Sequencing Center for Infectious Disease"/>
            <person name="Wu L."/>
            <person name="Ma J."/>
        </authorList>
    </citation>
    <scope>NUCLEOTIDE SEQUENCE [LARGE SCALE GENOMIC DNA]</scope>
    <source>
        <strain evidence="3">NBRC 103166</strain>
    </source>
</reference>
<name>A0ABQ6E3L3_9GAMM</name>
<keyword evidence="3" id="KW-1185">Reference proteome</keyword>
<feature type="domain" description="Chalcone isomerase" evidence="1">
    <location>
        <begin position="8"/>
        <end position="137"/>
    </location>
</feature>
<comment type="caution">
    <text evidence="2">The sequence shown here is derived from an EMBL/GenBank/DDBJ whole genome shotgun (WGS) entry which is preliminary data.</text>
</comment>
<evidence type="ECO:0000313" key="2">
    <source>
        <dbReference type="EMBL" id="GLS91926.1"/>
    </source>
</evidence>
<dbReference type="Proteomes" id="UP001157353">
    <property type="component" value="Unassembled WGS sequence"/>
</dbReference>
<dbReference type="InterPro" id="IPR036298">
    <property type="entry name" value="Chalcone_isomerase_sf"/>
</dbReference>